<feature type="transmembrane region" description="Helical" evidence="18">
    <location>
        <begin position="607"/>
        <end position="626"/>
    </location>
</feature>
<dbReference type="NCBIfam" id="TIGR00668">
    <property type="entry name" value="apaH"/>
    <property type="match status" value="1"/>
</dbReference>
<dbReference type="NCBIfam" id="NF001204">
    <property type="entry name" value="PRK00166.1"/>
    <property type="match status" value="1"/>
</dbReference>
<evidence type="ECO:0000256" key="7">
    <source>
        <dbReference type="ARBA" id="ARBA00022475"/>
    </source>
</evidence>
<dbReference type="HOGENOM" id="CLU_364403_0_0_4"/>
<feature type="transmembrane region" description="Helical" evidence="18">
    <location>
        <begin position="414"/>
        <end position="434"/>
    </location>
</feature>
<dbReference type="Pfam" id="PF02386">
    <property type="entry name" value="TrkH"/>
    <property type="match status" value="1"/>
</dbReference>
<evidence type="ECO:0000256" key="9">
    <source>
        <dbReference type="ARBA" id="ARBA00022801"/>
    </source>
</evidence>
<dbReference type="PANTHER" id="PTHR32024">
    <property type="entry name" value="TRK SYSTEM POTASSIUM UPTAKE PROTEIN TRKG-RELATED"/>
    <property type="match status" value="1"/>
</dbReference>
<feature type="transmembrane region" description="Helical" evidence="18">
    <location>
        <begin position="467"/>
        <end position="491"/>
    </location>
</feature>
<evidence type="ECO:0000256" key="15">
    <source>
        <dbReference type="ARBA" id="ARBA00033210"/>
    </source>
</evidence>
<feature type="transmembrane region" description="Helical" evidence="18">
    <location>
        <begin position="742"/>
        <end position="764"/>
    </location>
</feature>
<feature type="transmembrane region" description="Helical" evidence="18">
    <location>
        <begin position="703"/>
        <end position="722"/>
    </location>
</feature>
<evidence type="ECO:0000256" key="2">
    <source>
        <dbReference type="ARBA" id="ARBA00004651"/>
    </source>
</evidence>
<dbReference type="InParanoid" id="Q4W573"/>
<dbReference type="SUPFAM" id="SSF56300">
    <property type="entry name" value="Metallo-dependent phosphatases"/>
    <property type="match status" value="1"/>
</dbReference>
<evidence type="ECO:0000256" key="11">
    <source>
        <dbReference type="ARBA" id="ARBA00023065"/>
    </source>
</evidence>
<keyword evidence="10 18" id="KW-1133">Transmembrane helix</keyword>
<evidence type="ECO:0000256" key="10">
    <source>
        <dbReference type="ARBA" id="ARBA00022989"/>
    </source>
</evidence>
<evidence type="ECO:0000256" key="14">
    <source>
        <dbReference type="ARBA" id="ARBA00032248"/>
    </source>
</evidence>
<feature type="transmembrane region" description="Helical" evidence="18">
    <location>
        <begin position="675"/>
        <end position="696"/>
    </location>
</feature>
<feature type="transmembrane region" description="Helical" evidence="18">
    <location>
        <begin position="318"/>
        <end position="339"/>
    </location>
</feature>
<evidence type="ECO:0000256" key="3">
    <source>
        <dbReference type="ARBA" id="ARBA00005419"/>
    </source>
</evidence>
<accession>Q4W573</accession>
<keyword evidence="8 18" id="KW-0812">Transmembrane</keyword>
<comment type="catalytic activity">
    <reaction evidence="16">
        <text>P(1),P(4)-bis(5'-adenosyl) tetraphosphate + H2O = 2 ADP + 2 H(+)</text>
        <dbReference type="Rhea" id="RHEA:24252"/>
        <dbReference type="ChEBI" id="CHEBI:15377"/>
        <dbReference type="ChEBI" id="CHEBI:15378"/>
        <dbReference type="ChEBI" id="CHEBI:58141"/>
        <dbReference type="ChEBI" id="CHEBI:456216"/>
        <dbReference type="EC" id="3.6.1.41"/>
    </reaction>
</comment>
<evidence type="ECO:0000256" key="5">
    <source>
        <dbReference type="ARBA" id="ARBA00012506"/>
    </source>
</evidence>
<evidence type="ECO:0000256" key="8">
    <source>
        <dbReference type="ARBA" id="ARBA00022692"/>
    </source>
</evidence>
<evidence type="ECO:0000256" key="18">
    <source>
        <dbReference type="SAM" id="Phobius"/>
    </source>
</evidence>
<dbReference type="PaxDb" id="122586-NMB0661"/>
<dbReference type="OrthoDB" id="9810952at2"/>
<dbReference type="EC" id="3.6.1.41" evidence="5"/>
<sequence length="766" mass="85382">MAHYAIGDIQGCFDELTALLGKIGFNHGTDTLWLTGDIVNRGPKSLETLQFCIRHENSVQIVLGNHDLHLLAVGCGEGAPKRSDTIEPILKHPDGKKMLDWLRAQPLLIREGSRVMVHAGILPQWRITKAESLAREAEAELRGKKYVKFFSKMYGNKPAAWDEGLKGYARLRFIVNAFTRMRALTFKNELDFDYKSTVKKMPPYLRPWFKAPDRQNLDAHHLRTLVLAGLHECRQRHLAGHRRAVGRTADRRQPRNGRNYPSPSRRRHRLEKLRKITDRPTMHKILPIAHVLSRLGMLFSFILLIPAALSYAFSDGAYTAFATTATVTLSGSCIVRLATLRFRRELRPRDGFTLVLMLWLAFAAMAAMPMYLYFPNMGFTDAFFESMSGLTTTGATVIPHVDGLAPSVNFWRHMLNWLGGMGIIVLAVAILPMLGVGGTQLFKAEIPGIDKESKMSPRISQVAKKLWFGYTLITILAAACLHFAGMGWFDAVCHAMATLSLGGFSTHDASIAYYNSPLIEAVIIVFTIVGGINFANHFAALNSRSLKTYWKDEECRTMLLLLSGSILAAALYLWHTGYYAGFTESLRYTAFNFVSIGLANGLANTDFAQWPLLISLWMFFLANILANSGSTGGGIKTIRALVLFKFSLREMMVLLHPKAVRTVKISGKAIPDRLALTVMSFIFIYFMTVVLFSFLLMASGMEFTTAFTAVIACITNAGPGLGEVGPAGNYAGLDVMQKWICVTAMLLGRLEIFTVFILFTPAYWKK</sequence>
<keyword evidence="9" id="KW-0378">Hydrolase</keyword>
<organism evidence="20 21">
    <name type="scientific">Neisseria meningitidis serogroup B (strain ATCC BAA-335 / MC58)</name>
    <dbReference type="NCBI Taxonomy" id="122586"/>
    <lineage>
        <taxon>Bacteria</taxon>
        <taxon>Pseudomonadati</taxon>
        <taxon>Pseudomonadota</taxon>
        <taxon>Betaproteobacteria</taxon>
        <taxon>Neisseriales</taxon>
        <taxon>Neisseriaceae</taxon>
        <taxon>Neisseria</taxon>
    </lineage>
</organism>
<feature type="transmembrane region" description="Helical" evidence="18">
    <location>
        <begin position="291"/>
        <end position="312"/>
    </location>
</feature>
<evidence type="ECO:0000313" key="21">
    <source>
        <dbReference type="Proteomes" id="UP000000425"/>
    </source>
</evidence>
<feature type="region of interest" description="Disordered" evidence="17">
    <location>
        <begin position="239"/>
        <end position="267"/>
    </location>
</feature>
<evidence type="ECO:0000256" key="16">
    <source>
        <dbReference type="ARBA" id="ARBA00049417"/>
    </source>
</evidence>
<dbReference type="AlphaFoldDB" id="Q4W573"/>
<dbReference type="KEGG" id="nme:NMB0661"/>
<evidence type="ECO:0000259" key="19">
    <source>
        <dbReference type="Pfam" id="PF00149"/>
    </source>
</evidence>
<dbReference type="PATRIC" id="fig|122586.8.peg.829"/>
<dbReference type="InterPro" id="IPR004617">
    <property type="entry name" value="ApaH"/>
</dbReference>
<name>Q4W573_NEIMB</name>
<evidence type="ECO:0000256" key="13">
    <source>
        <dbReference type="ARBA" id="ARBA00031248"/>
    </source>
</evidence>
<comment type="function">
    <text evidence="1">Hydrolyzes diadenosine 5',5'''-P1,P4-tetraphosphate to yield ADP.</text>
</comment>
<dbReference type="FunCoup" id="Q4W573">
    <property type="interactions" value="116"/>
</dbReference>
<feature type="transmembrane region" description="Helical" evidence="18">
    <location>
        <begin position="351"/>
        <end position="374"/>
    </location>
</feature>
<evidence type="ECO:0000256" key="6">
    <source>
        <dbReference type="ARBA" id="ARBA00022448"/>
    </source>
</evidence>
<dbReference type="InterPro" id="IPR029052">
    <property type="entry name" value="Metallo-depent_PP-like"/>
</dbReference>
<dbReference type="EMBL" id="AE002098">
    <property type="protein sequence ID" value="AAY52137.1"/>
    <property type="molecule type" value="Genomic_DNA"/>
</dbReference>
<comment type="similarity">
    <text evidence="4">Belongs to the TrkH potassium transport family.</text>
</comment>
<keyword evidence="21" id="KW-1185">Reference proteome</keyword>
<dbReference type="Pfam" id="PF00149">
    <property type="entry name" value="Metallophos"/>
    <property type="match status" value="1"/>
</dbReference>
<evidence type="ECO:0000313" key="20">
    <source>
        <dbReference type="EMBL" id="AAY52137.1"/>
    </source>
</evidence>
<feature type="transmembrane region" description="Helical" evidence="18">
    <location>
        <begin position="557"/>
        <end position="575"/>
    </location>
</feature>
<comment type="similarity">
    <text evidence="3">Belongs to the Ap4A hydrolase family.</text>
</comment>
<dbReference type="GO" id="GO:0008803">
    <property type="term" value="F:bis(5'-nucleosyl)-tetraphosphatase (symmetrical) activity"/>
    <property type="evidence" value="ECO:0007669"/>
    <property type="project" value="UniProtKB-EC"/>
</dbReference>
<gene>
    <name evidence="20" type="ordered locus">NMB0661</name>
</gene>
<dbReference type="GO" id="GO:0071805">
    <property type="term" value="P:potassium ion transmembrane transport"/>
    <property type="evidence" value="ECO:0000318"/>
    <property type="project" value="GO_Central"/>
</dbReference>
<evidence type="ECO:0000256" key="17">
    <source>
        <dbReference type="SAM" id="MobiDB-lite"/>
    </source>
</evidence>
<dbReference type="GO" id="GO:0015079">
    <property type="term" value="F:potassium ion transmembrane transporter activity"/>
    <property type="evidence" value="ECO:0000318"/>
    <property type="project" value="GO_Central"/>
</dbReference>
<dbReference type="GO" id="GO:0005886">
    <property type="term" value="C:plasma membrane"/>
    <property type="evidence" value="ECO:0000318"/>
    <property type="project" value="GO_Central"/>
</dbReference>
<dbReference type="InterPro" id="IPR004843">
    <property type="entry name" value="Calcineurin-like_PHP"/>
</dbReference>
<feature type="transmembrane region" description="Helical" evidence="18">
    <location>
        <begin position="511"/>
        <end position="536"/>
    </location>
</feature>
<protein>
    <recommendedName>
        <fullName evidence="5">bis(5'-nucleosyl)-tetraphosphatase (symmetrical)</fullName>
        <ecNumber evidence="5">3.6.1.41</ecNumber>
    </recommendedName>
    <alternativeName>
        <fullName evidence="14">Ap4A hydrolase</fullName>
    </alternativeName>
    <alternativeName>
        <fullName evidence="13">Diadenosine 5',5'''-P1,P4-tetraphosphate pyrophosphohydrolase</fullName>
    </alternativeName>
    <alternativeName>
        <fullName evidence="15">Diadenosine tetraphosphatase</fullName>
    </alternativeName>
</protein>
<evidence type="ECO:0000256" key="12">
    <source>
        <dbReference type="ARBA" id="ARBA00023136"/>
    </source>
</evidence>
<dbReference type="Proteomes" id="UP000000425">
    <property type="component" value="Chromosome"/>
</dbReference>
<dbReference type="InterPro" id="IPR003445">
    <property type="entry name" value="Cat_transpt"/>
</dbReference>
<comment type="subcellular location">
    <subcellularLocation>
        <location evidence="2">Cell membrane</location>
        <topology evidence="2">Multi-pass membrane protein</topology>
    </subcellularLocation>
</comment>
<keyword evidence="12 18" id="KW-0472">Membrane</keyword>
<reference evidence="20 21" key="1">
    <citation type="journal article" date="2000" name="Science">
        <title>Complete genome sequence of Neisseria meningitidis serogroup B strain MC58.</title>
        <authorList>
            <person name="Tettelin H."/>
            <person name="Saunders N.J."/>
            <person name="Heidelberg J."/>
            <person name="Jeffries A.C."/>
            <person name="Nelson K.E."/>
            <person name="Eisen J.A."/>
            <person name="Ketchum K.A."/>
            <person name="Hood D.W."/>
            <person name="Peden J.F."/>
            <person name="Dodson R.J."/>
            <person name="Nelson W.C."/>
            <person name="Gwinn M.L."/>
            <person name="DeBoy R."/>
            <person name="Peterson J.D."/>
            <person name="Hickey E.K."/>
            <person name="Haft D.H."/>
            <person name="Salzberg S.L."/>
            <person name="White O."/>
            <person name="Fleischmann R.D."/>
            <person name="Dougherty B.A."/>
            <person name="Mason T."/>
            <person name="Ciecko A."/>
            <person name="Parksey D.S."/>
            <person name="Blair E."/>
            <person name="Cittone H."/>
            <person name="Clark E.B."/>
            <person name="Cotton M.D."/>
            <person name="Utterback T.R."/>
            <person name="Khouri H."/>
            <person name="Qin H."/>
            <person name="Vamathevan J."/>
            <person name="Gill J."/>
            <person name="Scarlato V."/>
            <person name="Masignani V."/>
            <person name="Pizza M."/>
            <person name="Grandi G."/>
            <person name="Sun L."/>
            <person name="Smith H.O."/>
            <person name="Fraser C.M."/>
            <person name="Moxon E.R."/>
            <person name="Rappuoli R."/>
            <person name="Venter J.C."/>
        </authorList>
    </citation>
    <scope>NUCLEOTIDE SEQUENCE [LARGE SCALE GENOMIC DNA]</scope>
    <source>
        <strain evidence="21">ATCC BAA-335 / MC58</strain>
    </source>
</reference>
<proteinExistence type="inferred from homology"/>
<keyword evidence="11" id="KW-0406">Ion transport</keyword>
<keyword evidence="6" id="KW-0813">Transport</keyword>
<dbReference type="CDD" id="cd07422">
    <property type="entry name" value="MPP_ApaH"/>
    <property type="match status" value="1"/>
</dbReference>
<evidence type="ECO:0000256" key="4">
    <source>
        <dbReference type="ARBA" id="ARBA00009137"/>
    </source>
</evidence>
<dbReference type="Gene3D" id="3.60.21.10">
    <property type="match status" value="1"/>
</dbReference>
<feature type="domain" description="Calcineurin-like phosphoesterase" evidence="19">
    <location>
        <begin position="5"/>
        <end position="152"/>
    </location>
</feature>
<dbReference type="PANTHER" id="PTHR32024:SF2">
    <property type="entry name" value="TRK SYSTEM POTASSIUM UPTAKE PROTEIN TRKG-RELATED"/>
    <property type="match status" value="1"/>
</dbReference>
<dbReference type="STRING" id="122586.NMB0661"/>
<keyword evidence="7" id="KW-1003">Cell membrane</keyword>
<evidence type="ECO:0000256" key="1">
    <source>
        <dbReference type="ARBA" id="ARBA00003413"/>
    </source>
</evidence>